<dbReference type="STRING" id="1806994.A0A507BTZ8"/>
<keyword evidence="10" id="KW-0496">Mitochondrion</keyword>
<evidence type="ECO:0000256" key="6">
    <source>
        <dbReference type="ARBA" id="ARBA00022946"/>
    </source>
</evidence>
<dbReference type="Gene3D" id="2.40.128.330">
    <property type="match status" value="1"/>
</dbReference>
<protein>
    <recommendedName>
        <fullName evidence="10">Magnesium transporter</fullName>
    </recommendedName>
</protein>
<evidence type="ECO:0000313" key="12">
    <source>
        <dbReference type="EMBL" id="TPX30788.1"/>
    </source>
</evidence>
<evidence type="ECO:0000256" key="8">
    <source>
        <dbReference type="ARBA" id="ARBA00023065"/>
    </source>
</evidence>
<dbReference type="GeneID" id="42006953"/>
<gene>
    <name evidence="12" type="ORF">SmJEL517_g05730</name>
</gene>
<evidence type="ECO:0000256" key="5">
    <source>
        <dbReference type="ARBA" id="ARBA00022842"/>
    </source>
</evidence>
<evidence type="ECO:0000256" key="10">
    <source>
        <dbReference type="RuleBase" id="RU366042"/>
    </source>
</evidence>
<dbReference type="RefSeq" id="XP_031022368.1">
    <property type="nucleotide sequence ID" value="XM_031171656.1"/>
</dbReference>
<keyword evidence="7 10" id="KW-1133">Transmembrane helix</keyword>
<reference evidence="12 13" key="1">
    <citation type="journal article" date="2019" name="Sci. Rep.">
        <title>Comparative genomics of chytrid fungi reveal insights into the obligate biotrophic and pathogenic lifestyle of Synchytrium endobioticum.</title>
        <authorList>
            <person name="van de Vossenberg B.T.L.H."/>
            <person name="Warris S."/>
            <person name="Nguyen H.D.T."/>
            <person name="van Gent-Pelzer M.P.E."/>
            <person name="Joly D.L."/>
            <person name="van de Geest H.C."/>
            <person name="Bonants P.J.M."/>
            <person name="Smith D.S."/>
            <person name="Levesque C.A."/>
            <person name="van der Lee T.A.J."/>
        </authorList>
    </citation>
    <scope>NUCLEOTIDE SEQUENCE [LARGE SCALE GENOMIC DNA]</scope>
    <source>
        <strain evidence="12 13">JEL517</strain>
    </source>
</reference>
<keyword evidence="3 10" id="KW-0813">Transport</keyword>
<keyword evidence="10" id="KW-0999">Mitochondrion inner membrane</keyword>
<evidence type="ECO:0000256" key="2">
    <source>
        <dbReference type="ARBA" id="ARBA00009765"/>
    </source>
</evidence>
<dbReference type="OrthoDB" id="10251508at2759"/>
<evidence type="ECO:0000256" key="3">
    <source>
        <dbReference type="ARBA" id="ARBA00022448"/>
    </source>
</evidence>
<dbReference type="PANTHER" id="PTHR13890:SF0">
    <property type="entry name" value="MAGNESIUM TRANSPORTER MRS2 HOMOLOG, MITOCHONDRIAL"/>
    <property type="match status" value="1"/>
</dbReference>
<keyword evidence="5 10" id="KW-0460">Magnesium</keyword>
<dbReference type="InterPro" id="IPR039204">
    <property type="entry name" value="MRS2-like"/>
</dbReference>
<dbReference type="AlphaFoldDB" id="A0A507BTZ8"/>
<dbReference type="GO" id="GO:0045016">
    <property type="term" value="P:mitochondrial magnesium ion transmembrane transport"/>
    <property type="evidence" value="ECO:0007669"/>
    <property type="project" value="TreeGrafter"/>
</dbReference>
<feature type="transmembrane region" description="Helical" evidence="10">
    <location>
        <begin position="250"/>
        <end position="269"/>
    </location>
</feature>
<comment type="caution">
    <text evidence="12">The sequence shown here is derived from an EMBL/GenBank/DDBJ whole genome shotgun (WGS) entry which is preliminary data.</text>
</comment>
<proteinExistence type="inferred from homology"/>
<sequence>MVFNENGDICEMEKEFKKLELCTAHGLLPRDLRTIDSSFGGHVSSILVRKHAIVLHLGHIRCIIKADMMLLIGAPGMDASHQSAFVYELQGKLKSRDSPFFEHRALEAVLQNVINELDETKEALLPPIEHLLESLAQHVDRDKLLELLEFRRRITKFENKVTSLRETIQDLLNNDEDLAESYLTENNAGRPRQESDHLEIEFLLEHYMKRIDEIAYTITEASNGIASTQLITNMILASQRNQLLLFEIKITLATMALSSVAAVASIFGMNIQNGLEGSHPSFYAVVGLNVCVAAFLYLATTSRMRRMSQSTGFKISKRSPLLPLLNVSGTTTATKTT</sequence>
<comment type="similarity">
    <text evidence="2 10">Belongs to the CorA metal ion transporter (MIT) (TC 1.A.35) family.</text>
</comment>
<dbReference type="EMBL" id="QEAO01000056">
    <property type="protein sequence ID" value="TPX30788.1"/>
    <property type="molecule type" value="Genomic_DNA"/>
</dbReference>
<dbReference type="Pfam" id="PF22099">
    <property type="entry name" value="MRS2-like"/>
    <property type="match status" value="1"/>
</dbReference>
<keyword evidence="11" id="KW-0175">Coiled coil</keyword>
<dbReference type="GO" id="GO:0005743">
    <property type="term" value="C:mitochondrial inner membrane"/>
    <property type="evidence" value="ECO:0007669"/>
    <property type="project" value="UniProtKB-SubCell"/>
</dbReference>
<keyword evidence="9 10" id="KW-0472">Membrane</keyword>
<dbReference type="Gene3D" id="1.20.58.340">
    <property type="entry name" value="Magnesium transport protein CorA, transmembrane region"/>
    <property type="match status" value="1"/>
</dbReference>
<keyword evidence="13" id="KW-1185">Reference proteome</keyword>
<accession>A0A507BTZ8</accession>
<feature type="coiled-coil region" evidence="11">
    <location>
        <begin position="147"/>
        <end position="174"/>
    </location>
</feature>
<evidence type="ECO:0000256" key="4">
    <source>
        <dbReference type="ARBA" id="ARBA00022692"/>
    </source>
</evidence>
<evidence type="ECO:0000256" key="9">
    <source>
        <dbReference type="ARBA" id="ARBA00023136"/>
    </source>
</evidence>
<dbReference type="GO" id="GO:0015095">
    <property type="term" value="F:magnesium ion transmembrane transporter activity"/>
    <property type="evidence" value="ECO:0007669"/>
    <property type="project" value="TreeGrafter"/>
</dbReference>
<keyword evidence="6" id="KW-0809">Transit peptide</keyword>
<keyword evidence="4 10" id="KW-0812">Transmembrane</keyword>
<name>A0A507BTZ8_9FUNG</name>
<organism evidence="12 13">
    <name type="scientific">Synchytrium microbalum</name>
    <dbReference type="NCBI Taxonomy" id="1806994"/>
    <lineage>
        <taxon>Eukaryota</taxon>
        <taxon>Fungi</taxon>
        <taxon>Fungi incertae sedis</taxon>
        <taxon>Chytridiomycota</taxon>
        <taxon>Chytridiomycota incertae sedis</taxon>
        <taxon>Chytridiomycetes</taxon>
        <taxon>Synchytriales</taxon>
        <taxon>Synchytriaceae</taxon>
        <taxon>Synchytrium</taxon>
    </lineage>
</organism>
<dbReference type="Proteomes" id="UP000319731">
    <property type="component" value="Unassembled WGS sequence"/>
</dbReference>
<evidence type="ECO:0000256" key="7">
    <source>
        <dbReference type="ARBA" id="ARBA00022989"/>
    </source>
</evidence>
<keyword evidence="8 10" id="KW-0406">Ion transport</keyword>
<comment type="subcellular location">
    <subcellularLocation>
        <location evidence="1">Membrane</location>
        <topology evidence="1">Multi-pass membrane protein</topology>
    </subcellularLocation>
    <subcellularLocation>
        <location evidence="10">Mitochondrion inner membrane</location>
        <topology evidence="10">Multi-pass membrane protein</topology>
    </subcellularLocation>
</comment>
<feature type="transmembrane region" description="Helical" evidence="10">
    <location>
        <begin position="281"/>
        <end position="299"/>
    </location>
</feature>
<evidence type="ECO:0000256" key="1">
    <source>
        <dbReference type="ARBA" id="ARBA00004141"/>
    </source>
</evidence>
<evidence type="ECO:0000256" key="11">
    <source>
        <dbReference type="SAM" id="Coils"/>
    </source>
</evidence>
<dbReference type="PANTHER" id="PTHR13890">
    <property type="entry name" value="RNA SPLICING PROTEIN MRS2, MITOCHONDRIAL"/>
    <property type="match status" value="1"/>
</dbReference>
<dbReference type="CDD" id="cd12823">
    <property type="entry name" value="Mrs2_Mfm1p-like"/>
    <property type="match status" value="1"/>
</dbReference>
<evidence type="ECO:0000313" key="13">
    <source>
        <dbReference type="Proteomes" id="UP000319731"/>
    </source>
</evidence>